<dbReference type="InterPro" id="IPR051796">
    <property type="entry name" value="ISF_SsuE-like"/>
</dbReference>
<comment type="caution">
    <text evidence="4">The sequence shown here is derived from an EMBL/GenBank/DDBJ whole genome shotgun (WGS) entry which is preliminary data.</text>
</comment>
<dbReference type="InterPro" id="IPR005025">
    <property type="entry name" value="FMN_Rdtase-like_dom"/>
</dbReference>
<name>A0A9J6P1C4_9CLOT</name>
<evidence type="ECO:0000256" key="1">
    <source>
        <dbReference type="ARBA" id="ARBA00022630"/>
    </source>
</evidence>
<keyword evidence="2" id="KW-0288">FMN</keyword>
<dbReference type="RefSeq" id="WP_250859068.1">
    <property type="nucleotide sequence ID" value="NZ_JAGSOJ010000002.1"/>
</dbReference>
<evidence type="ECO:0000259" key="3">
    <source>
        <dbReference type="Pfam" id="PF03358"/>
    </source>
</evidence>
<dbReference type="AlphaFoldDB" id="A0A9J6P1C4"/>
<evidence type="ECO:0000313" key="5">
    <source>
        <dbReference type="Proteomes" id="UP001056429"/>
    </source>
</evidence>
<keyword evidence="1" id="KW-0285">Flavoprotein</keyword>
<dbReference type="PANTHER" id="PTHR43278:SF4">
    <property type="entry name" value="NAD(P)H-DEPENDENT FMN-CONTAINING OXIDOREDUCTASE YWQN-RELATED"/>
    <property type="match status" value="1"/>
</dbReference>
<evidence type="ECO:0000256" key="2">
    <source>
        <dbReference type="ARBA" id="ARBA00022643"/>
    </source>
</evidence>
<dbReference type="Pfam" id="PF03358">
    <property type="entry name" value="FMN_red"/>
    <property type="match status" value="1"/>
</dbReference>
<reference evidence="4" key="1">
    <citation type="journal article" date="2021" name="mSystems">
        <title>Bacteria and Archaea Synergistically Convert Glycine Betaine to Biogenic Methane in the Formosa Cold Seep of the South China Sea.</title>
        <authorList>
            <person name="Li L."/>
            <person name="Zhang W."/>
            <person name="Zhang S."/>
            <person name="Song L."/>
            <person name="Sun Q."/>
            <person name="Zhang H."/>
            <person name="Xiang H."/>
            <person name="Dong X."/>
        </authorList>
    </citation>
    <scope>NUCLEOTIDE SEQUENCE</scope>
    <source>
        <strain evidence="4">ZWT</strain>
    </source>
</reference>
<feature type="domain" description="NADPH-dependent FMN reductase-like" evidence="3">
    <location>
        <begin position="4"/>
        <end position="143"/>
    </location>
</feature>
<organism evidence="4 5">
    <name type="scientific">Oceanirhabdus seepicola</name>
    <dbReference type="NCBI Taxonomy" id="2828781"/>
    <lineage>
        <taxon>Bacteria</taxon>
        <taxon>Bacillati</taxon>
        <taxon>Bacillota</taxon>
        <taxon>Clostridia</taxon>
        <taxon>Eubacteriales</taxon>
        <taxon>Clostridiaceae</taxon>
        <taxon>Oceanirhabdus</taxon>
    </lineage>
</organism>
<gene>
    <name evidence="4" type="ORF">KDK92_09730</name>
</gene>
<accession>A0A9J6P1C4</accession>
<dbReference type="InterPro" id="IPR029039">
    <property type="entry name" value="Flavoprotein-like_sf"/>
</dbReference>
<dbReference type="GO" id="GO:0016491">
    <property type="term" value="F:oxidoreductase activity"/>
    <property type="evidence" value="ECO:0007669"/>
    <property type="project" value="InterPro"/>
</dbReference>
<dbReference type="PANTHER" id="PTHR43278">
    <property type="entry name" value="NAD(P)H-DEPENDENT FMN-CONTAINING OXIDOREDUCTASE YWQN-RELATED"/>
    <property type="match status" value="1"/>
</dbReference>
<reference evidence="4" key="2">
    <citation type="submission" date="2021-04" db="EMBL/GenBank/DDBJ databases">
        <authorList>
            <person name="Dong X."/>
        </authorList>
    </citation>
    <scope>NUCLEOTIDE SEQUENCE</scope>
    <source>
        <strain evidence="4">ZWT</strain>
    </source>
</reference>
<dbReference type="Proteomes" id="UP001056429">
    <property type="component" value="Unassembled WGS sequence"/>
</dbReference>
<protein>
    <submittedName>
        <fullName evidence="4">Flavodoxin family protein</fullName>
    </submittedName>
</protein>
<proteinExistence type="predicted"/>
<keyword evidence="5" id="KW-1185">Reference proteome</keyword>
<dbReference type="Gene3D" id="3.40.50.360">
    <property type="match status" value="1"/>
</dbReference>
<evidence type="ECO:0000313" key="4">
    <source>
        <dbReference type="EMBL" id="MCM1990022.1"/>
    </source>
</evidence>
<dbReference type="EMBL" id="JAGSOJ010000002">
    <property type="protein sequence ID" value="MCM1990022.1"/>
    <property type="molecule type" value="Genomic_DNA"/>
</dbReference>
<sequence>MGKKIIGISSSRVNGNTAKKLNEIGEILKSKGYEFEIVHLMKHNVKECVGCETCLIGGGCPLNDDAEIIMDKLIQSDGIVMSTPVYMFNICGRLKTFVDRTCRWFHRTEIYGKPILNLITTAGGGIKETGKYMNLLAVEWGAYPSGCVKRTVMNLKDKVRENEIEKFIINIEKGSDTFKPSLNMLMMFSMQKVLAQKVLEQDEEYWIKKGWIDSDYFYKCKINPINKVLSKAFYKMMYKKIKKSI</sequence>
<dbReference type="SUPFAM" id="SSF52218">
    <property type="entry name" value="Flavoproteins"/>
    <property type="match status" value="1"/>
</dbReference>